<dbReference type="GeneID" id="54469968"/>
<accession>A0A6A6YD97</accession>
<evidence type="ECO:0000256" key="1">
    <source>
        <dbReference type="SAM" id="MobiDB-lite"/>
    </source>
</evidence>
<feature type="compositionally biased region" description="Polar residues" evidence="1">
    <location>
        <begin position="111"/>
        <end position="123"/>
    </location>
</feature>
<dbReference type="EMBL" id="MU003707">
    <property type="protein sequence ID" value="KAF2806503.1"/>
    <property type="molecule type" value="Genomic_DNA"/>
</dbReference>
<organism evidence="2">
    <name type="scientific">Mytilinidion resinicola</name>
    <dbReference type="NCBI Taxonomy" id="574789"/>
    <lineage>
        <taxon>Eukaryota</taxon>
        <taxon>Fungi</taxon>
        <taxon>Dikarya</taxon>
        <taxon>Ascomycota</taxon>
        <taxon>Pezizomycotina</taxon>
        <taxon>Dothideomycetes</taxon>
        <taxon>Pleosporomycetidae</taxon>
        <taxon>Mytilinidiales</taxon>
        <taxon>Mytilinidiaceae</taxon>
        <taxon>Mytilinidion</taxon>
    </lineage>
</organism>
<dbReference type="RefSeq" id="XP_033573467.1">
    <property type="nucleotide sequence ID" value="XM_033729075.1"/>
</dbReference>
<dbReference type="OrthoDB" id="10560852at2759"/>
<protein>
    <submittedName>
        <fullName evidence="2 4">Uncharacterized protein</fullName>
    </submittedName>
</protein>
<sequence>MGKWIPPGGGGLGLGKDGLQLILLFTTVFALTWPDPLPRKLRRTWASPCRLWGRRAHLTSPRRGWRPARLLHWPPPSRLAQQKSCKRTPPRTPCAPPLPNLSPARGVPRWSASNQSAKTQLTGGRTWPHPRRVRRIDR</sequence>
<reference evidence="4" key="2">
    <citation type="submission" date="2020-04" db="EMBL/GenBank/DDBJ databases">
        <authorList>
            <consortium name="NCBI Genome Project"/>
        </authorList>
    </citation>
    <scope>NUCLEOTIDE SEQUENCE</scope>
    <source>
        <strain evidence="4">CBS 304.34</strain>
    </source>
</reference>
<feature type="compositionally biased region" description="Pro residues" evidence="1">
    <location>
        <begin position="90"/>
        <end position="100"/>
    </location>
</feature>
<keyword evidence="3" id="KW-1185">Reference proteome</keyword>
<reference evidence="4" key="3">
    <citation type="submission" date="2025-04" db="UniProtKB">
        <authorList>
            <consortium name="RefSeq"/>
        </authorList>
    </citation>
    <scope>IDENTIFICATION</scope>
    <source>
        <strain evidence="4">CBS 304.34</strain>
    </source>
</reference>
<dbReference type="Proteomes" id="UP000504636">
    <property type="component" value="Unplaced"/>
</dbReference>
<evidence type="ECO:0000313" key="2">
    <source>
        <dbReference type="EMBL" id="KAF2806503.1"/>
    </source>
</evidence>
<feature type="region of interest" description="Disordered" evidence="1">
    <location>
        <begin position="69"/>
        <end position="138"/>
    </location>
</feature>
<gene>
    <name evidence="2 4" type="ORF">BDZ99DRAFT_96168</name>
</gene>
<feature type="compositionally biased region" description="Basic residues" evidence="1">
    <location>
        <begin position="128"/>
        <end position="138"/>
    </location>
</feature>
<evidence type="ECO:0000313" key="3">
    <source>
        <dbReference type="Proteomes" id="UP000504636"/>
    </source>
</evidence>
<reference evidence="2 4" key="1">
    <citation type="journal article" date="2020" name="Stud. Mycol.">
        <title>101 Dothideomycetes genomes: a test case for predicting lifestyles and emergence of pathogens.</title>
        <authorList>
            <person name="Haridas S."/>
            <person name="Albert R."/>
            <person name="Binder M."/>
            <person name="Bloem J."/>
            <person name="Labutti K."/>
            <person name="Salamov A."/>
            <person name="Andreopoulos B."/>
            <person name="Baker S."/>
            <person name="Barry K."/>
            <person name="Bills G."/>
            <person name="Bluhm B."/>
            <person name="Cannon C."/>
            <person name="Castanera R."/>
            <person name="Culley D."/>
            <person name="Daum C."/>
            <person name="Ezra D."/>
            <person name="Gonzalez J."/>
            <person name="Henrissat B."/>
            <person name="Kuo A."/>
            <person name="Liang C."/>
            <person name="Lipzen A."/>
            <person name="Lutzoni F."/>
            <person name="Magnuson J."/>
            <person name="Mondo S."/>
            <person name="Nolan M."/>
            <person name="Ohm R."/>
            <person name="Pangilinan J."/>
            <person name="Park H.-J."/>
            <person name="Ramirez L."/>
            <person name="Alfaro M."/>
            <person name="Sun H."/>
            <person name="Tritt A."/>
            <person name="Yoshinaga Y."/>
            <person name="Zwiers L.-H."/>
            <person name="Turgeon B."/>
            <person name="Goodwin S."/>
            <person name="Spatafora J."/>
            <person name="Crous P."/>
            <person name="Grigoriev I."/>
        </authorList>
    </citation>
    <scope>NUCLEOTIDE SEQUENCE</scope>
    <source>
        <strain evidence="2 4">CBS 304.34</strain>
    </source>
</reference>
<proteinExistence type="predicted"/>
<dbReference type="AlphaFoldDB" id="A0A6A6YD97"/>
<name>A0A6A6YD97_9PEZI</name>
<evidence type="ECO:0000313" key="4">
    <source>
        <dbReference type="RefSeq" id="XP_033573467.1"/>
    </source>
</evidence>